<feature type="region of interest" description="Disordered" evidence="1">
    <location>
        <begin position="1"/>
        <end position="41"/>
    </location>
</feature>
<evidence type="ECO:0000313" key="2">
    <source>
        <dbReference type="EMBL" id="KFB44875.1"/>
    </source>
</evidence>
<feature type="region of interest" description="Disordered" evidence="1">
    <location>
        <begin position="54"/>
        <end position="85"/>
    </location>
</feature>
<sequence>MSEDRKGKLRNIGSANDQEASTELLGAKGALSTRSDNELSPVWRWPGLSYAAGRKKEALGRNSRTISSRSQGTNLASHRLPTFRE</sequence>
<dbReference type="AlphaFoldDB" id="A0A084W3T1"/>
<proteinExistence type="predicted"/>
<feature type="compositionally biased region" description="Polar residues" evidence="1">
    <location>
        <begin position="62"/>
        <end position="76"/>
    </location>
</feature>
<dbReference type="EMBL" id="KE525295">
    <property type="protein sequence ID" value="KFB44875.1"/>
    <property type="molecule type" value="Genomic_DNA"/>
</dbReference>
<reference evidence="2 4" key="1">
    <citation type="journal article" date="2014" name="BMC Genomics">
        <title>Genome sequence of Anopheles sinensis provides insight into genetics basis of mosquito competence for malaria parasites.</title>
        <authorList>
            <person name="Zhou D."/>
            <person name="Zhang D."/>
            <person name="Ding G."/>
            <person name="Shi L."/>
            <person name="Hou Q."/>
            <person name="Ye Y."/>
            <person name="Xu Y."/>
            <person name="Zhou H."/>
            <person name="Xiong C."/>
            <person name="Li S."/>
            <person name="Yu J."/>
            <person name="Hong S."/>
            <person name="Yu X."/>
            <person name="Zou P."/>
            <person name="Chen C."/>
            <person name="Chang X."/>
            <person name="Wang W."/>
            <person name="Lv Y."/>
            <person name="Sun Y."/>
            <person name="Ma L."/>
            <person name="Shen B."/>
            <person name="Zhu C."/>
        </authorList>
    </citation>
    <scope>NUCLEOTIDE SEQUENCE [LARGE SCALE GENOMIC DNA]</scope>
</reference>
<dbReference type="EMBL" id="ATLV01020130">
    <property type="status" value="NOT_ANNOTATED_CDS"/>
    <property type="molecule type" value="Genomic_DNA"/>
</dbReference>
<evidence type="ECO:0000313" key="3">
    <source>
        <dbReference type="EnsemblMetazoa" id="ASIC012832-PA"/>
    </source>
</evidence>
<evidence type="ECO:0000256" key="1">
    <source>
        <dbReference type="SAM" id="MobiDB-lite"/>
    </source>
</evidence>
<protein>
    <submittedName>
        <fullName evidence="2 3">Uncharacterized protein</fullName>
    </submittedName>
</protein>
<dbReference type="EnsemblMetazoa" id="ASIC012832-RA">
    <property type="protein sequence ID" value="ASIC012832-PA"/>
    <property type="gene ID" value="ASIC012832"/>
</dbReference>
<dbReference type="Proteomes" id="UP000030765">
    <property type="component" value="Unassembled WGS sequence"/>
</dbReference>
<keyword evidence="4" id="KW-1185">Reference proteome</keyword>
<evidence type="ECO:0000313" key="4">
    <source>
        <dbReference type="Proteomes" id="UP000030765"/>
    </source>
</evidence>
<name>A0A084W3T1_ANOSI</name>
<gene>
    <name evidence="2" type="ORF">ZHAS_00012832</name>
</gene>
<organism evidence="2">
    <name type="scientific">Anopheles sinensis</name>
    <name type="common">Mosquito</name>
    <dbReference type="NCBI Taxonomy" id="74873"/>
    <lineage>
        <taxon>Eukaryota</taxon>
        <taxon>Metazoa</taxon>
        <taxon>Ecdysozoa</taxon>
        <taxon>Arthropoda</taxon>
        <taxon>Hexapoda</taxon>
        <taxon>Insecta</taxon>
        <taxon>Pterygota</taxon>
        <taxon>Neoptera</taxon>
        <taxon>Endopterygota</taxon>
        <taxon>Diptera</taxon>
        <taxon>Nematocera</taxon>
        <taxon>Culicoidea</taxon>
        <taxon>Culicidae</taxon>
        <taxon>Anophelinae</taxon>
        <taxon>Anopheles</taxon>
    </lineage>
</organism>
<accession>A0A084W3T1</accession>
<reference evidence="3" key="2">
    <citation type="submission" date="2020-05" db="UniProtKB">
        <authorList>
            <consortium name="EnsemblMetazoa"/>
        </authorList>
    </citation>
    <scope>IDENTIFICATION</scope>
</reference>
<dbReference type="VEuPathDB" id="VectorBase:ASIC012832"/>